<dbReference type="Pfam" id="PF00557">
    <property type="entry name" value="Peptidase_M24"/>
    <property type="match status" value="1"/>
</dbReference>
<evidence type="ECO:0000259" key="2">
    <source>
        <dbReference type="Pfam" id="PF00557"/>
    </source>
</evidence>
<dbReference type="Gene3D" id="3.90.230.10">
    <property type="entry name" value="Creatinase/methionine aminopeptidase superfamily"/>
    <property type="match status" value="1"/>
</dbReference>
<sequence length="456" mass="52460">MTMFSLRIPCLTLVLALWASLGSSGAQFHPQVPAQYLPLPSLRQRASIQDDWTADRIANIPFLLHKYRAQAWLLVQREHAEDTIWWSVKNSTDFDAHRRTILLFHGNQSSLNGAPNPLKWIDNTGQVWPELLSTLSKLNPERIILNVDENIAFAGGLHVGEFEVLQRELGQQWMQRTINEPMLAIEFVATKLPRQFVYYHQMQEMVWAMLEEGFSHRAVQPGITNTQDLTWWFREKMQVLNVTTWNQPRISVVTEDTYPGWQGSEGIIQEGDILHIDFGITAMHLNTDTQHLAYVLRTSGEDAETDAPESLKEGLRKSNRMQDIVLDNMKPGLTGNTVLRRSLDQMEAEGIEGQIYCHPIGDWGHDAGTVMGFVNLPEYVPVLGELPILPKTYYSIELYAYHFVPERNVTLRFLQEENVAWSEELQGWKFVYGRQEKFHLVDSRRSIITFSDQTNL</sequence>
<evidence type="ECO:0000313" key="4">
    <source>
        <dbReference type="Proteomes" id="UP000807469"/>
    </source>
</evidence>
<dbReference type="InterPro" id="IPR000994">
    <property type="entry name" value="Pept_M24"/>
</dbReference>
<dbReference type="EMBL" id="MU155241">
    <property type="protein sequence ID" value="KAF9478181.1"/>
    <property type="molecule type" value="Genomic_DNA"/>
</dbReference>
<comment type="caution">
    <text evidence="3">The sequence shown here is derived from an EMBL/GenBank/DDBJ whole genome shotgun (WGS) entry which is preliminary data.</text>
</comment>
<dbReference type="InterPro" id="IPR036005">
    <property type="entry name" value="Creatinase/aminopeptidase-like"/>
</dbReference>
<dbReference type="OrthoDB" id="3632757at2759"/>
<feature type="chain" id="PRO_5040297978" description="Peptidase M24 domain-containing protein" evidence="1">
    <location>
        <begin position="27"/>
        <end position="456"/>
    </location>
</feature>
<evidence type="ECO:0000313" key="3">
    <source>
        <dbReference type="EMBL" id="KAF9478181.1"/>
    </source>
</evidence>
<accession>A0A9P5YZQ8</accession>
<name>A0A9P5YZQ8_9AGAR</name>
<evidence type="ECO:0000256" key="1">
    <source>
        <dbReference type="SAM" id="SignalP"/>
    </source>
</evidence>
<dbReference type="SUPFAM" id="SSF55920">
    <property type="entry name" value="Creatinase/aminopeptidase"/>
    <property type="match status" value="1"/>
</dbReference>
<keyword evidence="4" id="KW-1185">Reference proteome</keyword>
<reference evidence="3" key="1">
    <citation type="submission" date="2020-11" db="EMBL/GenBank/DDBJ databases">
        <authorList>
            <consortium name="DOE Joint Genome Institute"/>
            <person name="Ahrendt S."/>
            <person name="Riley R."/>
            <person name="Andreopoulos W."/>
            <person name="Labutti K."/>
            <person name="Pangilinan J."/>
            <person name="Ruiz-Duenas F.J."/>
            <person name="Barrasa J.M."/>
            <person name="Sanchez-Garcia M."/>
            <person name="Camarero S."/>
            <person name="Miyauchi S."/>
            <person name="Serrano A."/>
            <person name="Linde D."/>
            <person name="Babiker R."/>
            <person name="Drula E."/>
            <person name="Ayuso-Fernandez I."/>
            <person name="Pacheco R."/>
            <person name="Padilla G."/>
            <person name="Ferreira P."/>
            <person name="Barriuso J."/>
            <person name="Kellner H."/>
            <person name="Castanera R."/>
            <person name="Alfaro M."/>
            <person name="Ramirez L."/>
            <person name="Pisabarro A.G."/>
            <person name="Kuo A."/>
            <person name="Tritt A."/>
            <person name="Lipzen A."/>
            <person name="He G."/>
            <person name="Yan M."/>
            <person name="Ng V."/>
            <person name="Cullen D."/>
            <person name="Martin F."/>
            <person name="Rosso M.-N."/>
            <person name="Henrissat B."/>
            <person name="Hibbett D."/>
            <person name="Martinez A.T."/>
            <person name="Grigoriev I.V."/>
        </authorList>
    </citation>
    <scope>NUCLEOTIDE SEQUENCE</scope>
    <source>
        <strain evidence="3">CIRM-BRFM 674</strain>
    </source>
</reference>
<gene>
    <name evidence="3" type="ORF">BDN70DRAFT_880354</name>
</gene>
<dbReference type="Proteomes" id="UP000807469">
    <property type="component" value="Unassembled WGS sequence"/>
</dbReference>
<feature type="domain" description="Peptidase M24" evidence="2">
    <location>
        <begin position="204"/>
        <end position="401"/>
    </location>
</feature>
<feature type="signal peptide" evidence="1">
    <location>
        <begin position="1"/>
        <end position="26"/>
    </location>
</feature>
<protein>
    <recommendedName>
        <fullName evidence="2">Peptidase M24 domain-containing protein</fullName>
    </recommendedName>
</protein>
<organism evidence="3 4">
    <name type="scientific">Pholiota conissans</name>
    <dbReference type="NCBI Taxonomy" id="109636"/>
    <lineage>
        <taxon>Eukaryota</taxon>
        <taxon>Fungi</taxon>
        <taxon>Dikarya</taxon>
        <taxon>Basidiomycota</taxon>
        <taxon>Agaricomycotina</taxon>
        <taxon>Agaricomycetes</taxon>
        <taxon>Agaricomycetidae</taxon>
        <taxon>Agaricales</taxon>
        <taxon>Agaricineae</taxon>
        <taxon>Strophariaceae</taxon>
        <taxon>Pholiota</taxon>
    </lineage>
</organism>
<dbReference type="AlphaFoldDB" id="A0A9P5YZQ8"/>
<keyword evidence="1" id="KW-0732">Signal</keyword>
<proteinExistence type="predicted"/>